<feature type="binding site" evidence="12">
    <location>
        <begin position="223"/>
        <end position="228"/>
    </location>
    <ligand>
        <name>ATP</name>
        <dbReference type="ChEBI" id="CHEBI:30616"/>
    </ligand>
</feature>
<comment type="similarity">
    <text evidence="12">Belongs to the carbohydrate kinase PfkB family. Ribokinase subfamily.</text>
</comment>
<sequence>MTQPRQQVAISVVGSINMDIVNEVREHPRPGETIHGLSTSYYPGGKGANQAVAAARAGAGTAMVGAVGDDVFSGELIASLDRSGVDTASVARKAGTSGLAFITVDGSGENSIILSEGANGQLTPDDAREFSSRARIALLQNEIPWEVNAYVLREAQKGAVKVIYNPAPARPIPTEAYPCIHTLILNETEAEEIAETKVGDDPNGAEAAADVLLGRGIQAVIVTLGSGGCYYKDASGIAERREAYRVKAVDTTAAGDTFIGAYACALTEGLSVRERLSFASAAAALAVTAHGAQVSIPDRVAIEAFMNAR</sequence>
<keyword evidence="5 12" id="KW-0479">Metal-binding</keyword>
<dbReference type="NCBIfam" id="TIGR02152">
    <property type="entry name" value="D_ribokin_bact"/>
    <property type="match status" value="1"/>
</dbReference>
<reference evidence="15" key="1">
    <citation type="journal article" date="2019" name="Int. J. Syst. Evol. Microbiol.">
        <title>The Global Catalogue of Microorganisms (GCM) 10K type strain sequencing project: providing services to taxonomists for standard genome sequencing and annotation.</title>
        <authorList>
            <consortium name="The Broad Institute Genomics Platform"/>
            <consortium name="The Broad Institute Genome Sequencing Center for Infectious Disease"/>
            <person name="Wu L."/>
            <person name="Ma J."/>
        </authorList>
    </citation>
    <scope>NUCLEOTIDE SEQUENCE [LARGE SCALE GENOMIC DNA]</scope>
    <source>
        <strain evidence="15">CCUG 57113</strain>
    </source>
</reference>
<dbReference type="Pfam" id="PF00294">
    <property type="entry name" value="PfkB"/>
    <property type="match status" value="1"/>
</dbReference>
<keyword evidence="6 12" id="KW-0547">Nucleotide-binding</keyword>
<comment type="pathway">
    <text evidence="12">Carbohydrate metabolism; D-ribose degradation; D-ribose 5-phosphate from beta-D-ribopyranose: step 2/2.</text>
</comment>
<evidence type="ECO:0000259" key="13">
    <source>
        <dbReference type="Pfam" id="PF00294"/>
    </source>
</evidence>
<dbReference type="InterPro" id="IPR002173">
    <property type="entry name" value="Carboh/pur_kinase_PfkB_CS"/>
</dbReference>
<feature type="binding site" evidence="12">
    <location>
        <position position="186"/>
    </location>
    <ligand>
        <name>ATP</name>
        <dbReference type="ChEBI" id="CHEBI:30616"/>
    </ligand>
</feature>
<feature type="binding site" evidence="12">
    <location>
        <position position="142"/>
    </location>
    <ligand>
        <name>substrate</name>
    </ligand>
</feature>
<dbReference type="PROSITE" id="PS00584">
    <property type="entry name" value="PFKB_KINASES_2"/>
    <property type="match status" value="1"/>
</dbReference>
<comment type="activity regulation">
    <text evidence="12">Activated by a monovalent cation that binds near, but not in, the active site. The most likely occupant of the site in vivo is potassium. Ion binding induces a conformational change that may alter substrate affinity.</text>
</comment>
<feature type="binding site" evidence="12">
    <location>
        <position position="291"/>
    </location>
    <ligand>
        <name>K(+)</name>
        <dbReference type="ChEBI" id="CHEBI:29103"/>
    </ligand>
</feature>
<dbReference type="PRINTS" id="PR00990">
    <property type="entry name" value="RIBOKINASE"/>
</dbReference>
<evidence type="ECO:0000256" key="5">
    <source>
        <dbReference type="ARBA" id="ARBA00022723"/>
    </source>
</evidence>
<evidence type="ECO:0000256" key="6">
    <source>
        <dbReference type="ARBA" id="ARBA00022741"/>
    </source>
</evidence>
<comment type="similarity">
    <text evidence="1">Belongs to the carbohydrate kinase pfkB family.</text>
</comment>
<dbReference type="PANTHER" id="PTHR10584:SF166">
    <property type="entry name" value="RIBOKINASE"/>
    <property type="match status" value="1"/>
</dbReference>
<gene>
    <name evidence="12 14" type="primary">rbsK</name>
    <name evidence="14" type="ORF">ACFPPD_18560</name>
</gene>
<dbReference type="Proteomes" id="UP001596105">
    <property type="component" value="Unassembled WGS sequence"/>
</dbReference>
<evidence type="ECO:0000256" key="11">
    <source>
        <dbReference type="ARBA" id="ARBA00023277"/>
    </source>
</evidence>
<dbReference type="HAMAP" id="MF_01987">
    <property type="entry name" value="Ribokinase"/>
    <property type="match status" value="1"/>
</dbReference>
<comment type="catalytic activity">
    <reaction evidence="12">
        <text>D-ribose + ATP = D-ribose 5-phosphate + ADP + H(+)</text>
        <dbReference type="Rhea" id="RHEA:13697"/>
        <dbReference type="ChEBI" id="CHEBI:15378"/>
        <dbReference type="ChEBI" id="CHEBI:30616"/>
        <dbReference type="ChEBI" id="CHEBI:47013"/>
        <dbReference type="ChEBI" id="CHEBI:78346"/>
        <dbReference type="ChEBI" id="CHEBI:456216"/>
        <dbReference type="EC" id="2.7.1.15"/>
    </reaction>
</comment>
<feature type="binding site" evidence="12">
    <location>
        <position position="256"/>
    </location>
    <ligand>
        <name>substrate</name>
    </ligand>
</feature>
<evidence type="ECO:0000313" key="15">
    <source>
        <dbReference type="Proteomes" id="UP001596105"/>
    </source>
</evidence>
<evidence type="ECO:0000256" key="4">
    <source>
        <dbReference type="ARBA" id="ARBA00022679"/>
    </source>
</evidence>
<feature type="binding site" evidence="12">
    <location>
        <position position="289"/>
    </location>
    <ligand>
        <name>K(+)</name>
        <dbReference type="ChEBI" id="CHEBI:29103"/>
    </ligand>
</feature>
<evidence type="ECO:0000256" key="3">
    <source>
        <dbReference type="ARBA" id="ARBA00016943"/>
    </source>
</evidence>
<comment type="function">
    <text evidence="12">Catalyzes the phosphorylation of ribose at O-5 in a reaction requiring ATP and magnesium. The resulting D-ribose-5-phosphate can then be used either for sythesis of nucleotides, histidine, and tryptophan, or as a component of the pentose phosphate pathway.</text>
</comment>
<feature type="binding site" evidence="12">
    <location>
        <position position="250"/>
    </location>
    <ligand>
        <name>K(+)</name>
        <dbReference type="ChEBI" id="CHEBI:29103"/>
    </ligand>
</feature>
<evidence type="ECO:0000256" key="9">
    <source>
        <dbReference type="ARBA" id="ARBA00022842"/>
    </source>
</evidence>
<keyword evidence="15" id="KW-1185">Reference proteome</keyword>
<feature type="binding site" evidence="12">
    <location>
        <begin position="45"/>
        <end position="49"/>
    </location>
    <ligand>
        <name>substrate</name>
    </ligand>
</feature>
<dbReference type="CDD" id="cd01174">
    <property type="entry name" value="ribokinase"/>
    <property type="match status" value="1"/>
</dbReference>
<keyword evidence="11 12" id="KW-0119">Carbohydrate metabolism</keyword>
<feature type="domain" description="Carbohydrate kinase PfkB" evidence="13">
    <location>
        <begin position="10"/>
        <end position="298"/>
    </location>
</feature>
<dbReference type="InterPro" id="IPR029056">
    <property type="entry name" value="Ribokinase-like"/>
</dbReference>
<evidence type="ECO:0000256" key="12">
    <source>
        <dbReference type="HAMAP-Rule" id="MF_01987"/>
    </source>
</evidence>
<organism evidence="14 15">
    <name type="scientific">Cohnella suwonensis</name>
    <dbReference type="NCBI Taxonomy" id="696072"/>
    <lineage>
        <taxon>Bacteria</taxon>
        <taxon>Bacillati</taxon>
        <taxon>Bacillota</taxon>
        <taxon>Bacilli</taxon>
        <taxon>Bacillales</taxon>
        <taxon>Paenibacillaceae</taxon>
        <taxon>Cohnella</taxon>
    </lineage>
</organism>
<evidence type="ECO:0000256" key="7">
    <source>
        <dbReference type="ARBA" id="ARBA00022777"/>
    </source>
</evidence>
<feature type="binding site" evidence="12">
    <location>
        <begin position="17"/>
        <end position="19"/>
    </location>
    <ligand>
        <name>substrate</name>
    </ligand>
</feature>
<dbReference type="InterPro" id="IPR011611">
    <property type="entry name" value="PfkB_dom"/>
</dbReference>
<protein>
    <recommendedName>
        <fullName evidence="3 12">Ribokinase</fullName>
        <shortName evidence="12">RK</shortName>
        <ecNumber evidence="2 12">2.7.1.15</ecNumber>
    </recommendedName>
</protein>
<feature type="binding site" evidence="12">
    <location>
        <begin position="255"/>
        <end position="256"/>
    </location>
    <ligand>
        <name>ATP</name>
        <dbReference type="ChEBI" id="CHEBI:30616"/>
    </ligand>
</feature>
<dbReference type="Gene3D" id="3.40.1190.20">
    <property type="match status" value="1"/>
</dbReference>
<dbReference type="InterPro" id="IPR011877">
    <property type="entry name" value="Ribokinase"/>
</dbReference>
<evidence type="ECO:0000256" key="10">
    <source>
        <dbReference type="ARBA" id="ARBA00022958"/>
    </source>
</evidence>
<feature type="binding site" evidence="12">
    <location>
        <position position="295"/>
    </location>
    <ligand>
        <name>K(+)</name>
        <dbReference type="ChEBI" id="CHEBI:29103"/>
    </ligand>
</feature>
<comment type="subcellular location">
    <subcellularLocation>
        <location evidence="12">Cytoplasm</location>
    </subcellularLocation>
</comment>
<name>A0ABW0LY21_9BACL</name>
<dbReference type="SUPFAM" id="SSF53613">
    <property type="entry name" value="Ribokinase-like"/>
    <property type="match status" value="1"/>
</dbReference>
<evidence type="ECO:0000313" key="14">
    <source>
        <dbReference type="EMBL" id="MFC5470694.1"/>
    </source>
</evidence>
<keyword evidence="12" id="KW-0963">Cytoplasm</keyword>
<comment type="caution">
    <text evidence="12">Lacks conserved residue(s) required for the propagation of feature annotation.</text>
</comment>
<proteinExistence type="inferred from homology"/>
<evidence type="ECO:0000256" key="8">
    <source>
        <dbReference type="ARBA" id="ARBA00022840"/>
    </source>
</evidence>
<feature type="active site" description="Proton acceptor" evidence="12">
    <location>
        <position position="256"/>
    </location>
</feature>
<feature type="binding site" evidence="12">
    <location>
        <position position="286"/>
    </location>
    <ligand>
        <name>K(+)</name>
        <dbReference type="ChEBI" id="CHEBI:29103"/>
    </ligand>
</feature>
<dbReference type="GO" id="GO:0004747">
    <property type="term" value="F:ribokinase activity"/>
    <property type="evidence" value="ECO:0007669"/>
    <property type="project" value="UniProtKB-EC"/>
</dbReference>
<accession>A0ABW0LY21</accession>
<dbReference type="EC" id="2.7.1.15" evidence="2 12"/>
<feature type="binding site" evidence="12">
    <location>
        <position position="252"/>
    </location>
    <ligand>
        <name>K(+)</name>
        <dbReference type="ChEBI" id="CHEBI:29103"/>
    </ligand>
</feature>
<evidence type="ECO:0000256" key="2">
    <source>
        <dbReference type="ARBA" id="ARBA00012035"/>
    </source>
</evidence>
<keyword evidence="8 12" id="KW-0067">ATP-binding</keyword>
<comment type="cofactor">
    <cofactor evidence="12">
        <name>Mg(2+)</name>
        <dbReference type="ChEBI" id="CHEBI:18420"/>
    </cofactor>
    <text evidence="12">Requires a divalent cation, most likely magnesium in vivo, as an electrophilic catalyst to aid phosphoryl group transfer. It is the chelate of the metal and the nucleotide that is the actual substrate.</text>
</comment>
<comment type="caution">
    <text evidence="14">The sequence shown here is derived from an EMBL/GenBank/DDBJ whole genome shotgun (WGS) entry which is preliminary data.</text>
</comment>
<dbReference type="PANTHER" id="PTHR10584">
    <property type="entry name" value="SUGAR KINASE"/>
    <property type="match status" value="1"/>
</dbReference>
<keyword evidence="10 12" id="KW-0630">Potassium</keyword>
<evidence type="ECO:0000256" key="1">
    <source>
        <dbReference type="ARBA" id="ARBA00005380"/>
    </source>
</evidence>
<keyword evidence="9 12" id="KW-0460">Magnesium</keyword>
<dbReference type="RefSeq" id="WP_378082830.1">
    <property type="nucleotide sequence ID" value="NZ_JBHSMH010000072.1"/>
</dbReference>
<comment type="subunit">
    <text evidence="12">Homodimer.</text>
</comment>
<keyword evidence="4 12" id="KW-0808">Transferase</keyword>
<keyword evidence="7 12" id="KW-0418">Kinase</keyword>
<dbReference type="EMBL" id="JBHSMH010000072">
    <property type="protein sequence ID" value="MFC5470694.1"/>
    <property type="molecule type" value="Genomic_DNA"/>
</dbReference>
<dbReference type="InterPro" id="IPR002139">
    <property type="entry name" value="Ribo/fructo_kinase"/>
</dbReference>